<reference evidence="1 4" key="2">
    <citation type="journal article" date="2018" name="Plant J.">
        <title>The Physcomitrella patens chromosome-scale assembly reveals moss genome structure and evolution.</title>
        <authorList>
            <person name="Lang D."/>
            <person name="Ullrich K.K."/>
            <person name="Murat F."/>
            <person name="Fuchs J."/>
            <person name="Jenkins J."/>
            <person name="Haas F.B."/>
            <person name="Piednoel M."/>
            <person name="Gundlach H."/>
            <person name="Van Bel M."/>
            <person name="Meyberg R."/>
            <person name="Vives C."/>
            <person name="Morata J."/>
            <person name="Symeonidi A."/>
            <person name="Hiss M."/>
            <person name="Muchero W."/>
            <person name="Kamisugi Y."/>
            <person name="Saleh O."/>
            <person name="Blanc G."/>
            <person name="Decker E.L."/>
            <person name="van Gessel N."/>
            <person name="Grimwood J."/>
            <person name="Hayes R.D."/>
            <person name="Graham S.W."/>
            <person name="Gunter L.E."/>
            <person name="McDaniel S.F."/>
            <person name="Hoernstein S.N.W."/>
            <person name="Larsson A."/>
            <person name="Li F.W."/>
            <person name="Perroud P.F."/>
            <person name="Phillips J."/>
            <person name="Ranjan P."/>
            <person name="Rokshar D.S."/>
            <person name="Rothfels C.J."/>
            <person name="Schneider L."/>
            <person name="Shu S."/>
            <person name="Stevenson D.W."/>
            <person name="Thummler F."/>
            <person name="Tillich M."/>
            <person name="Villarreal Aguilar J.C."/>
            <person name="Widiez T."/>
            <person name="Wong G.K."/>
            <person name="Wymore A."/>
            <person name="Zhang Y."/>
            <person name="Zimmer A.D."/>
            <person name="Quatrano R.S."/>
            <person name="Mayer K.F.X."/>
            <person name="Goodstein D."/>
            <person name="Casacuberta J.M."/>
            <person name="Vandepoele K."/>
            <person name="Reski R."/>
            <person name="Cuming A.C."/>
            <person name="Tuskan G.A."/>
            <person name="Maumus F."/>
            <person name="Salse J."/>
            <person name="Schmutz J."/>
            <person name="Rensing S.A."/>
        </authorList>
    </citation>
    <scope>NUCLEOTIDE SEQUENCE [LARGE SCALE GENOMIC DNA]</scope>
    <source>
        <strain evidence="3 4">cv. Gransden 2004</strain>
    </source>
</reference>
<dbReference type="Gramene" id="Pp3c6_14050V3.2">
    <property type="protein sequence ID" value="Pp3c6_14050V3.2"/>
    <property type="gene ID" value="Pp3c6_14050"/>
</dbReference>
<proteinExistence type="predicted"/>
<dbReference type="EMBL" id="ABEU02000006">
    <property type="protein sequence ID" value="PNR52550.1"/>
    <property type="molecule type" value="Genomic_DNA"/>
</dbReference>
<evidence type="ECO:0000313" key="3">
    <source>
        <dbReference type="EnsemblPlants" id="Pp3c6_14050V3.1"/>
    </source>
</evidence>
<dbReference type="Gramene" id="Pp3c6_14060V3.2">
    <property type="protein sequence ID" value="Pp3c6_14060V3.2"/>
    <property type="gene ID" value="Pp3c6_14060"/>
</dbReference>
<reference evidence="1 4" key="1">
    <citation type="journal article" date="2008" name="Science">
        <title>The Physcomitrella genome reveals evolutionary insights into the conquest of land by plants.</title>
        <authorList>
            <person name="Rensing S."/>
            <person name="Lang D."/>
            <person name="Zimmer A."/>
            <person name="Terry A."/>
            <person name="Salamov A."/>
            <person name="Shapiro H."/>
            <person name="Nishiyama T."/>
            <person name="Perroud P.-F."/>
            <person name="Lindquist E."/>
            <person name="Kamisugi Y."/>
            <person name="Tanahashi T."/>
            <person name="Sakakibara K."/>
            <person name="Fujita T."/>
            <person name="Oishi K."/>
            <person name="Shin-I T."/>
            <person name="Kuroki Y."/>
            <person name="Toyoda A."/>
            <person name="Suzuki Y."/>
            <person name="Hashimoto A."/>
            <person name="Yamaguchi K."/>
            <person name="Sugano A."/>
            <person name="Kohara Y."/>
            <person name="Fujiyama A."/>
            <person name="Anterola A."/>
            <person name="Aoki S."/>
            <person name="Ashton N."/>
            <person name="Barbazuk W.B."/>
            <person name="Barker E."/>
            <person name="Bennetzen J."/>
            <person name="Bezanilla M."/>
            <person name="Blankenship R."/>
            <person name="Cho S.H."/>
            <person name="Dutcher S."/>
            <person name="Estelle M."/>
            <person name="Fawcett J.A."/>
            <person name="Gundlach H."/>
            <person name="Hanada K."/>
            <person name="Heyl A."/>
            <person name="Hicks K.A."/>
            <person name="Hugh J."/>
            <person name="Lohr M."/>
            <person name="Mayer K."/>
            <person name="Melkozernov A."/>
            <person name="Murata T."/>
            <person name="Nelson D."/>
            <person name="Pils B."/>
            <person name="Prigge M."/>
            <person name="Reiss B."/>
            <person name="Renner T."/>
            <person name="Rombauts S."/>
            <person name="Rushton P."/>
            <person name="Sanderfoot A."/>
            <person name="Schween G."/>
            <person name="Shiu S.-H."/>
            <person name="Stueber K."/>
            <person name="Theodoulou F.L."/>
            <person name="Tu H."/>
            <person name="Van de Peer Y."/>
            <person name="Verrier P.J."/>
            <person name="Waters E."/>
            <person name="Wood A."/>
            <person name="Yang L."/>
            <person name="Cove D."/>
            <person name="Cuming A."/>
            <person name="Hasebe M."/>
            <person name="Lucas S."/>
            <person name="Mishler D.B."/>
            <person name="Reski R."/>
            <person name="Grigoriev I."/>
            <person name="Quatrano R.S."/>
            <person name="Boore J.L."/>
        </authorList>
    </citation>
    <scope>NUCLEOTIDE SEQUENCE [LARGE SCALE GENOMIC DNA]</scope>
    <source>
        <strain evidence="3 4">cv. Gransden 2004</strain>
    </source>
</reference>
<dbReference type="PaxDb" id="3218-PP1S195_111V6.1"/>
<protein>
    <submittedName>
        <fullName evidence="1 3">Uncharacterized protein</fullName>
    </submittedName>
</protein>
<evidence type="ECO:0000313" key="4">
    <source>
        <dbReference type="Proteomes" id="UP000006727"/>
    </source>
</evidence>
<dbReference type="PANTHER" id="PTHR35567">
    <property type="entry name" value="MALATE DEHYDROGENASE (AFU_ORTHOLOGUE AFUA_2G13800)"/>
    <property type="match status" value="1"/>
</dbReference>
<dbReference type="AlphaFoldDB" id="A0A2K1KFJ6"/>
<organism evidence="1">
    <name type="scientific">Physcomitrium patens</name>
    <name type="common">Spreading-leaved earth moss</name>
    <name type="synonym">Physcomitrella patens</name>
    <dbReference type="NCBI Taxonomy" id="3218"/>
    <lineage>
        <taxon>Eukaryota</taxon>
        <taxon>Viridiplantae</taxon>
        <taxon>Streptophyta</taxon>
        <taxon>Embryophyta</taxon>
        <taxon>Bryophyta</taxon>
        <taxon>Bryophytina</taxon>
        <taxon>Bryopsida</taxon>
        <taxon>Funariidae</taxon>
        <taxon>Funariales</taxon>
        <taxon>Funariaceae</taxon>
        <taxon>Physcomitrium</taxon>
    </lineage>
</organism>
<keyword evidence="4" id="KW-1185">Reference proteome</keyword>
<gene>
    <name evidence="3" type="primary">LOC112283330</name>
    <name evidence="1" type="ORF">PHYPA_008924</name>
    <name evidence="2" type="ORF">PHYPA_008925</name>
</gene>
<dbReference type="EMBL" id="ABEU02000006">
    <property type="protein sequence ID" value="PNR52551.1"/>
    <property type="molecule type" value="Genomic_DNA"/>
</dbReference>
<dbReference type="Proteomes" id="UP000006727">
    <property type="component" value="Chromosome 6"/>
</dbReference>
<dbReference type="PANTHER" id="PTHR35567:SF12">
    <property type="match status" value="1"/>
</dbReference>
<reference evidence="3" key="3">
    <citation type="submission" date="2020-12" db="UniProtKB">
        <authorList>
            <consortium name="EnsemblPlants"/>
        </authorList>
    </citation>
    <scope>IDENTIFICATION</scope>
</reference>
<dbReference type="EnsemblPlants" id="Pp3c6_14050V3.2">
    <property type="protein sequence ID" value="Pp3c6_14050V3.2"/>
    <property type="gene ID" value="Pp3c6_14050"/>
</dbReference>
<name>A0A2K1KFJ6_PHYPA</name>
<dbReference type="OrthoDB" id="1872861at2759"/>
<accession>A0A2K1KFJ6</accession>
<dbReference type="Gramene" id="Pp3c6_14060V3.1">
    <property type="protein sequence ID" value="Pp3c6_14060V3.1"/>
    <property type="gene ID" value="Pp3c6_14060"/>
</dbReference>
<dbReference type="EnsemblPlants" id="Pp3c6_14060V3.2">
    <property type="protein sequence ID" value="Pp3c6_14060V3.2"/>
    <property type="gene ID" value="Pp3c6_14060"/>
</dbReference>
<dbReference type="GeneID" id="112283330"/>
<evidence type="ECO:0000313" key="2">
    <source>
        <dbReference type="EMBL" id="PNR52551.1"/>
    </source>
</evidence>
<evidence type="ECO:0000313" key="1">
    <source>
        <dbReference type="EMBL" id="PNR52550.1"/>
    </source>
</evidence>
<dbReference type="EnsemblPlants" id="Pp3c6_14060V3.1">
    <property type="protein sequence ID" value="Pp3c6_14060V3.1"/>
    <property type="gene ID" value="Pp3c6_14060"/>
</dbReference>
<dbReference type="RefSeq" id="XP_024377665.1">
    <property type="nucleotide sequence ID" value="XM_024521897.2"/>
</dbReference>
<dbReference type="Gramene" id="Pp3c6_14050V3.1">
    <property type="protein sequence ID" value="Pp3c6_14050V3.1"/>
    <property type="gene ID" value="Pp3c6_14050"/>
</dbReference>
<dbReference type="EnsemblPlants" id="Pp3c6_14050V3.1">
    <property type="protein sequence ID" value="Pp3c6_14050V3.1"/>
    <property type="gene ID" value="Pp3c6_14050"/>
</dbReference>
<sequence length="413" mass="44483">MPASCFPQDPAYKFPPLPSLSWSISFPVLIVSQWSCGADLDTSHSVSHNHAVLLSSEFTPTALYPVCRLSNALNMSYKSTILCLFAVLLQWQLWSVASAIGLVPPRGYSVGFTGTIAKGSQTYVCNRGSWTRTGSSSNLYAQDGSKLGTYRSVYNAKTRVVTYYWNIINSAGGYYESGQSISGLQATLVKSVRVSSSAIPEYLAIVKVHRGSGDASQVAFVSLTRTKGGLPPRKALCASNGATSGVPFGGTFKFYNQDREPPRMPASITPKATFVQVVFLEGKVTYKFTGGKWVYQGIFATIAEVAGGNALGKFGTATRPDRYGSKTMWQFKGPSGYWLSGQMCTRPVRMDVEGLPWQLLKITTSGGAESPMGKYTYALVGGTLGGLAPRLAPRASGMTWSSPFTAQCYLYVA</sequence>
<dbReference type="KEGG" id="ppp:112283297"/>